<reference evidence="1 2" key="2">
    <citation type="submission" date="2018-03" db="EMBL/GenBank/DDBJ databases">
        <title>The ancient ancestry and fast evolution of plastids.</title>
        <authorList>
            <person name="Moore K.R."/>
            <person name="Magnabosco C."/>
            <person name="Momper L."/>
            <person name="Gold D.A."/>
            <person name="Bosak T."/>
            <person name="Fournier G.P."/>
        </authorList>
    </citation>
    <scope>NUCLEOTIDE SEQUENCE [LARGE SCALE GENOMIC DNA]</scope>
    <source>
        <strain evidence="1 2">CCALA 015</strain>
    </source>
</reference>
<dbReference type="SUPFAM" id="SSF47598">
    <property type="entry name" value="Ribbon-helix-helix"/>
    <property type="match status" value="1"/>
</dbReference>
<name>A0ABX5F9N6_9CHRO</name>
<sequence>MANLTLAIDDALLQRAREAALHQNTSVNALVREFLTRYVDARSRRLEALSQFEAVAASCDSSSTEPWTRESLHERP</sequence>
<dbReference type="InterPro" id="IPR010985">
    <property type="entry name" value="Ribbon_hlx_hlx"/>
</dbReference>
<proteinExistence type="predicted"/>
<protein>
    <submittedName>
        <fullName evidence="1">Uncharacterized protein</fullName>
    </submittedName>
</protein>
<evidence type="ECO:0000313" key="2">
    <source>
        <dbReference type="Proteomes" id="UP000238218"/>
    </source>
</evidence>
<dbReference type="Pfam" id="PF19891">
    <property type="entry name" value="DUF6364"/>
    <property type="match status" value="1"/>
</dbReference>
<accession>A0ABX5F9N6</accession>
<dbReference type="InterPro" id="IPR045944">
    <property type="entry name" value="DUF6364"/>
</dbReference>
<organism evidence="1 2">
    <name type="scientific">Aphanothece cf. minutissima CCALA 015</name>
    <dbReference type="NCBI Taxonomy" id="2107695"/>
    <lineage>
        <taxon>Bacteria</taxon>
        <taxon>Bacillati</taxon>
        <taxon>Cyanobacteriota</taxon>
        <taxon>Cyanophyceae</taxon>
        <taxon>Oscillatoriophycideae</taxon>
        <taxon>Chroococcales</taxon>
        <taxon>Aphanothecaceae</taxon>
        <taxon>Aphanothece</taxon>
    </lineage>
</organism>
<keyword evidence="2" id="KW-1185">Reference proteome</keyword>
<dbReference type="Proteomes" id="UP000238218">
    <property type="component" value="Unassembled WGS sequence"/>
</dbReference>
<gene>
    <name evidence="1" type="ORF">C7B81_06870</name>
</gene>
<dbReference type="EMBL" id="PVWP01000004">
    <property type="protein sequence ID" value="PSB37828.1"/>
    <property type="molecule type" value="Genomic_DNA"/>
</dbReference>
<reference evidence="1 2" key="1">
    <citation type="submission" date="2018-02" db="EMBL/GenBank/DDBJ databases">
        <authorList>
            <person name="Moore K."/>
            <person name="Momper L."/>
        </authorList>
    </citation>
    <scope>NUCLEOTIDE SEQUENCE [LARGE SCALE GENOMIC DNA]</scope>
    <source>
        <strain evidence="1 2">CCALA 015</strain>
    </source>
</reference>
<comment type="caution">
    <text evidence="1">The sequence shown here is derived from an EMBL/GenBank/DDBJ whole genome shotgun (WGS) entry which is preliminary data.</text>
</comment>
<evidence type="ECO:0000313" key="1">
    <source>
        <dbReference type="EMBL" id="PSB37828.1"/>
    </source>
</evidence>
<dbReference type="RefSeq" id="WP_146134573.1">
    <property type="nucleotide sequence ID" value="NZ_PVWP01000004.1"/>
</dbReference>